<protein>
    <submittedName>
        <fullName evidence="9">Redox-sensitive transcriptional activator SoxR</fullName>
    </submittedName>
</protein>
<dbReference type="PANTHER" id="PTHR30204">
    <property type="entry name" value="REDOX-CYCLING DRUG-SENSING TRANSCRIPTIONAL ACTIVATOR SOXR"/>
    <property type="match status" value="1"/>
</dbReference>
<keyword evidence="10" id="KW-1185">Reference proteome</keyword>
<evidence type="ECO:0000256" key="3">
    <source>
        <dbReference type="ARBA" id="ARBA00023004"/>
    </source>
</evidence>
<dbReference type="Pfam" id="PF00376">
    <property type="entry name" value="MerR"/>
    <property type="match status" value="1"/>
</dbReference>
<dbReference type="PRINTS" id="PR00040">
    <property type="entry name" value="HTHMERR"/>
</dbReference>
<keyword evidence="6" id="KW-0238">DNA-binding</keyword>
<dbReference type="InterPro" id="IPR000551">
    <property type="entry name" value="MerR-type_HTH_dom"/>
</dbReference>
<keyword evidence="1" id="KW-0001">2Fe-2S</keyword>
<dbReference type="EMBL" id="JAPNKA010000001">
    <property type="protein sequence ID" value="MCY1075394.1"/>
    <property type="molecule type" value="Genomic_DNA"/>
</dbReference>
<dbReference type="CDD" id="cd01110">
    <property type="entry name" value="HTH_SoxR"/>
    <property type="match status" value="1"/>
</dbReference>
<dbReference type="Gene3D" id="1.10.1660.10">
    <property type="match status" value="1"/>
</dbReference>
<dbReference type="Proteomes" id="UP001207654">
    <property type="component" value="Unassembled WGS sequence"/>
</dbReference>
<dbReference type="PANTHER" id="PTHR30204:SF0">
    <property type="entry name" value="REDOX-SENSITIVE TRANSCRIPTIONAL ACTIVATOR SOXR"/>
    <property type="match status" value="1"/>
</dbReference>
<accession>A0ABT4A297</accession>
<dbReference type="SUPFAM" id="SSF46955">
    <property type="entry name" value="Putative DNA-binding domain"/>
    <property type="match status" value="1"/>
</dbReference>
<dbReference type="InterPro" id="IPR047057">
    <property type="entry name" value="MerR_fam"/>
</dbReference>
<dbReference type="NCBIfam" id="TIGR01950">
    <property type="entry name" value="SoxR"/>
    <property type="match status" value="1"/>
</dbReference>
<sequence>MRRVAMQLEELTVGQVARRSGVSVSALRFYEDKGLLRSRRTSGNQRRYPRDVLRRVAFIRAAQRVGIPLERIREALSYLPEQRTPTMADWARLSAQWRDELDARIKGLMQVRDDLTGCIGCGCLSLKSCKLANPGDRLGKEGPGARKWAPIPGAS</sequence>
<evidence type="ECO:0000256" key="4">
    <source>
        <dbReference type="ARBA" id="ARBA00023014"/>
    </source>
</evidence>
<gene>
    <name evidence="9" type="primary">soxR</name>
    <name evidence="9" type="ORF">OV287_12965</name>
</gene>
<evidence type="ECO:0000256" key="5">
    <source>
        <dbReference type="ARBA" id="ARBA00023015"/>
    </source>
</evidence>
<dbReference type="SMART" id="SM00422">
    <property type="entry name" value="HTH_MERR"/>
    <property type="match status" value="1"/>
</dbReference>
<reference evidence="9 10" key="1">
    <citation type="submission" date="2022-11" db="EMBL/GenBank/DDBJ databases">
        <title>Minimal conservation of predation-associated metabolite biosynthetic gene clusters underscores biosynthetic potential of Myxococcota including descriptions for ten novel species: Archangium lansinium sp. nov., Myxococcus landrumus sp. nov., Nannocystis bai.</title>
        <authorList>
            <person name="Ahearne A."/>
            <person name="Stevens C."/>
            <person name="Phillips K."/>
        </authorList>
    </citation>
    <scope>NUCLEOTIDE SEQUENCE [LARGE SCALE GENOMIC DNA]</scope>
    <source>
        <strain evidence="9 10">MIWBW</strain>
    </source>
</reference>
<evidence type="ECO:0000256" key="6">
    <source>
        <dbReference type="ARBA" id="ARBA00023125"/>
    </source>
</evidence>
<proteinExistence type="predicted"/>
<evidence type="ECO:0000313" key="10">
    <source>
        <dbReference type="Proteomes" id="UP001207654"/>
    </source>
</evidence>
<organism evidence="9 10">
    <name type="scientific">Archangium lansingense</name>
    <dbReference type="NCBI Taxonomy" id="2995310"/>
    <lineage>
        <taxon>Bacteria</taxon>
        <taxon>Pseudomonadati</taxon>
        <taxon>Myxococcota</taxon>
        <taxon>Myxococcia</taxon>
        <taxon>Myxococcales</taxon>
        <taxon>Cystobacterineae</taxon>
        <taxon>Archangiaceae</taxon>
        <taxon>Archangium</taxon>
    </lineage>
</organism>
<keyword evidence="4" id="KW-0411">Iron-sulfur</keyword>
<dbReference type="PROSITE" id="PS00552">
    <property type="entry name" value="HTH_MERR_1"/>
    <property type="match status" value="1"/>
</dbReference>
<feature type="domain" description="HTH merR-type" evidence="8">
    <location>
        <begin position="10"/>
        <end position="78"/>
    </location>
</feature>
<evidence type="ECO:0000256" key="7">
    <source>
        <dbReference type="ARBA" id="ARBA00023163"/>
    </source>
</evidence>
<evidence type="ECO:0000256" key="1">
    <source>
        <dbReference type="ARBA" id="ARBA00022714"/>
    </source>
</evidence>
<keyword evidence="7" id="KW-0804">Transcription</keyword>
<keyword evidence="2" id="KW-0479">Metal-binding</keyword>
<dbReference type="Pfam" id="PF09278">
    <property type="entry name" value="MerR-DNA-bind"/>
    <property type="match status" value="1"/>
</dbReference>
<comment type="caution">
    <text evidence="9">The sequence shown here is derived from an EMBL/GenBank/DDBJ whole genome shotgun (WGS) entry which is preliminary data.</text>
</comment>
<dbReference type="InterPro" id="IPR015358">
    <property type="entry name" value="Tscrpt_reg_MerR_DNA-bd"/>
</dbReference>
<dbReference type="InterPro" id="IPR010211">
    <property type="entry name" value="Redox-sen_tscrpt-act_SoxR"/>
</dbReference>
<dbReference type="InterPro" id="IPR009061">
    <property type="entry name" value="DNA-bd_dom_put_sf"/>
</dbReference>
<evidence type="ECO:0000256" key="2">
    <source>
        <dbReference type="ARBA" id="ARBA00022723"/>
    </source>
</evidence>
<evidence type="ECO:0000313" key="9">
    <source>
        <dbReference type="EMBL" id="MCY1075394.1"/>
    </source>
</evidence>
<name>A0ABT4A297_9BACT</name>
<evidence type="ECO:0000259" key="8">
    <source>
        <dbReference type="PROSITE" id="PS50937"/>
    </source>
</evidence>
<keyword evidence="3" id="KW-0408">Iron</keyword>
<dbReference type="PROSITE" id="PS50937">
    <property type="entry name" value="HTH_MERR_2"/>
    <property type="match status" value="1"/>
</dbReference>
<keyword evidence="5" id="KW-0805">Transcription regulation</keyword>